<reference evidence="9" key="1">
    <citation type="submission" date="2014-05" db="EMBL/GenBank/DDBJ databases">
        <title>The transcriptome of the halophilic microalga Tetraselmis sp. GSL018 isolated from the Great Salt Lake, Utah.</title>
        <authorList>
            <person name="Jinkerson R.E."/>
            <person name="D'Adamo S."/>
            <person name="Posewitz M.C."/>
        </authorList>
    </citation>
    <scope>NUCLEOTIDE SEQUENCE</scope>
    <source>
        <strain evidence="9">GSL018</strain>
    </source>
</reference>
<keyword evidence="4 7" id="KW-0472">Membrane</keyword>
<evidence type="ECO:0000256" key="4">
    <source>
        <dbReference type="ARBA" id="ARBA00023136"/>
    </source>
</evidence>
<evidence type="ECO:0000256" key="6">
    <source>
        <dbReference type="SAM" id="MobiDB-lite"/>
    </source>
</evidence>
<feature type="region of interest" description="Disordered" evidence="6">
    <location>
        <begin position="349"/>
        <end position="376"/>
    </location>
</feature>
<dbReference type="PANTHER" id="PTHR34118">
    <property type="entry name" value="NF-KAPPA-B INHIBITOR-LIKE PROTEIN-RELATED"/>
    <property type="match status" value="1"/>
</dbReference>
<name>A0A061RV55_9CHLO</name>
<protein>
    <submittedName>
        <fullName evidence="9">ATP synthase protein I</fullName>
    </submittedName>
</protein>
<feature type="region of interest" description="Disordered" evidence="6">
    <location>
        <begin position="26"/>
        <end position="63"/>
    </location>
</feature>
<gene>
    <name evidence="9" type="primary">ATPI</name>
    <name evidence="9" type="ORF">TSPGSL018_19372</name>
</gene>
<dbReference type="AlphaFoldDB" id="A0A061RV55"/>
<proteinExistence type="predicted"/>
<organism evidence="9">
    <name type="scientific">Tetraselmis sp. GSL018</name>
    <dbReference type="NCBI Taxonomy" id="582737"/>
    <lineage>
        <taxon>Eukaryota</taxon>
        <taxon>Viridiplantae</taxon>
        <taxon>Chlorophyta</taxon>
        <taxon>core chlorophytes</taxon>
        <taxon>Chlorodendrophyceae</taxon>
        <taxon>Chlorodendrales</taxon>
        <taxon>Chlorodendraceae</taxon>
        <taxon>Tetraselmis</taxon>
    </lineage>
</organism>
<keyword evidence="3 7" id="KW-1133">Transmembrane helix</keyword>
<feature type="transmembrane region" description="Helical" evidence="7">
    <location>
        <begin position="231"/>
        <end position="248"/>
    </location>
</feature>
<dbReference type="Pfam" id="PF24763">
    <property type="entry name" value="CGL160_C"/>
    <property type="match status" value="1"/>
</dbReference>
<feature type="transmembrane region" description="Helical" evidence="7">
    <location>
        <begin position="314"/>
        <end position="333"/>
    </location>
</feature>
<evidence type="ECO:0000256" key="3">
    <source>
        <dbReference type="ARBA" id="ARBA00022989"/>
    </source>
</evidence>
<keyword evidence="2 7" id="KW-0812">Transmembrane</keyword>
<evidence type="ECO:0000256" key="2">
    <source>
        <dbReference type="ARBA" id="ARBA00022692"/>
    </source>
</evidence>
<feature type="coiled-coil region" evidence="5">
    <location>
        <begin position="202"/>
        <end position="242"/>
    </location>
</feature>
<evidence type="ECO:0000259" key="8">
    <source>
        <dbReference type="Pfam" id="PF24763"/>
    </source>
</evidence>
<dbReference type="GO" id="GO:0016020">
    <property type="term" value="C:membrane"/>
    <property type="evidence" value="ECO:0007669"/>
    <property type="project" value="UniProtKB-SubCell"/>
</dbReference>
<dbReference type="InterPro" id="IPR056309">
    <property type="entry name" value="CGL160/ATPI_dom"/>
</dbReference>
<sequence>MKMFKSDFSMRTGRVVPTCSRIPVVCQSRSTGGSRDGARPRRQAQGAPNSSQGPQGPKKTVNLPEYGMFSEADVNAPIYPPLAGVDSADLTKRGGRYTSDFIWNTEWAKQLDYQQELEKSRELQNKEAAAQSGGLSLSRRAELDSIDVDLSDELKASKPLSVPVINVRPKKVMKEVYAPPSQGEARRWARSGRFSKRVMKVASSEEDERAAEENRLAEAERYESLKRELQQLNLALTALLFAATYAFYPTNVAYSYLFGAVGGAQYLRMLNRSVESYGGGGGVGGVLGQQRILIPIILALGFNRFNELASESTGVTLQLLPILVGFFTYKLAVVSRSSYDLLRDLTTDYGGSSGEEPGPEAGEDARREYSGRVLRG</sequence>
<dbReference type="PANTHER" id="PTHR34118:SF6">
    <property type="entry name" value="PROTEIN CONSERVED ONLY IN THE GREEN LINEAGE 160, CHLOROPLASTIC"/>
    <property type="match status" value="1"/>
</dbReference>
<feature type="transmembrane region" description="Helical" evidence="7">
    <location>
        <begin position="282"/>
        <end position="302"/>
    </location>
</feature>
<evidence type="ECO:0000313" key="9">
    <source>
        <dbReference type="EMBL" id="JAC76742.1"/>
    </source>
</evidence>
<feature type="domain" description="CGL160/ATPI" evidence="8">
    <location>
        <begin position="218"/>
        <end position="334"/>
    </location>
</feature>
<comment type="subcellular location">
    <subcellularLocation>
        <location evidence="1">Membrane</location>
        <topology evidence="1">Multi-pass membrane protein</topology>
    </subcellularLocation>
</comment>
<evidence type="ECO:0000256" key="5">
    <source>
        <dbReference type="SAM" id="Coils"/>
    </source>
</evidence>
<evidence type="ECO:0000256" key="7">
    <source>
        <dbReference type="SAM" id="Phobius"/>
    </source>
</evidence>
<dbReference type="EMBL" id="GBEZ01008818">
    <property type="protein sequence ID" value="JAC76742.1"/>
    <property type="molecule type" value="Transcribed_RNA"/>
</dbReference>
<accession>A0A061RV55</accession>
<evidence type="ECO:0000256" key="1">
    <source>
        <dbReference type="ARBA" id="ARBA00004141"/>
    </source>
</evidence>
<keyword evidence="5" id="KW-0175">Coiled coil</keyword>